<evidence type="ECO:0000256" key="1">
    <source>
        <dbReference type="SAM" id="Phobius"/>
    </source>
</evidence>
<dbReference type="AlphaFoldDB" id="A0A0S1X9C9"/>
<keyword evidence="1" id="KW-1133">Transmembrane helix</keyword>
<organism evidence="2 3">
    <name type="scientific">Thermococcus barophilus</name>
    <dbReference type="NCBI Taxonomy" id="55802"/>
    <lineage>
        <taxon>Archaea</taxon>
        <taxon>Methanobacteriati</taxon>
        <taxon>Methanobacteriota</taxon>
        <taxon>Thermococci</taxon>
        <taxon>Thermococcales</taxon>
        <taxon>Thermococcaceae</taxon>
        <taxon>Thermococcus</taxon>
    </lineage>
</organism>
<dbReference type="InterPro" id="IPR007166">
    <property type="entry name" value="Class3_signal_pept_motif"/>
</dbReference>
<gene>
    <name evidence="2" type="ORF">TBCH5v1_0372</name>
</gene>
<evidence type="ECO:0000313" key="2">
    <source>
        <dbReference type="EMBL" id="ALM74348.1"/>
    </source>
</evidence>
<dbReference type="PATRIC" id="fig|55802.8.peg.366"/>
<keyword evidence="1" id="KW-0472">Membrane</keyword>
<accession>A0A0S1X9C9</accession>
<protein>
    <recommendedName>
        <fullName evidence="4">Class III signal peptide-containing protein</fullName>
    </recommendedName>
</protein>
<dbReference type="EMBL" id="CP013050">
    <property type="protein sequence ID" value="ALM74348.1"/>
    <property type="molecule type" value="Genomic_DNA"/>
</dbReference>
<evidence type="ECO:0000313" key="3">
    <source>
        <dbReference type="Proteomes" id="UP000066042"/>
    </source>
</evidence>
<dbReference type="Pfam" id="PF04021">
    <property type="entry name" value="Class_IIIsignal"/>
    <property type="match status" value="1"/>
</dbReference>
<dbReference type="RefSeq" id="WP_056933264.1">
    <property type="nucleotide sequence ID" value="NZ_CP013050.1"/>
</dbReference>
<dbReference type="GeneID" id="26135664"/>
<dbReference type="Proteomes" id="UP000066042">
    <property type="component" value="Chromosome"/>
</dbReference>
<name>A0A0S1X9C9_THEBA</name>
<feature type="transmembrane region" description="Helical" evidence="1">
    <location>
        <begin position="12"/>
        <end position="30"/>
    </location>
</feature>
<sequence length="144" mass="16546">MWIKKGQGSLEYLFIVALVIIIVAIGVMYLKGAAKEVPYYNEITLDPGLFNNITADYGDIKVEAYLIDNGDGTYKVEYKVWAINVPIRKAQLALICMNKPPNVAGYKVITHEGLLTPVNYWANYWTPIPEEYFPCEIRFYIWKE</sequence>
<proteinExistence type="predicted"/>
<dbReference type="STRING" id="55802.TBCH5v1_0372"/>
<keyword evidence="1" id="KW-0812">Transmembrane</keyword>
<reference evidence="2 3" key="1">
    <citation type="journal article" date="2016" name="Genome Announc.">
        <title>Complete genome sequence of the hyperthermophilic and piezophilic archaeon Thermococcus barophilus Ch5, capable of growth at the expense of hydrogenogenesis from carbon monoxide and formate.</title>
        <authorList>
            <person name="Oger P."/>
            <person name="Sokolova T.G."/>
            <person name="Kozhevnikova D.A."/>
            <person name="Taranov E.A."/>
            <person name="Vannier P."/>
            <person name="Lee H.S."/>
            <person name="Kwon K.K."/>
            <person name="Kang S.G."/>
            <person name="Lee J.H."/>
            <person name="Bonch-Osmolovskaya E.A."/>
            <person name="Lebedinsky A.V."/>
        </authorList>
    </citation>
    <scope>NUCLEOTIDE SEQUENCE [LARGE SCALE GENOMIC DNA]</scope>
    <source>
        <strain evidence="3">Ch5</strain>
    </source>
</reference>
<evidence type="ECO:0008006" key="4">
    <source>
        <dbReference type="Google" id="ProtNLM"/>
    </source>
</evidence>